<name>A0A2M9FYJ6_9PROT</name>
<gene>
    <name evidence="14" type="ORF">CVT23_16390</name>
</gene>
<dbReference type="SUPFAM" id="SSF55785">
    <property type="entry name" value="PYP-like sensor domain (PAS domain)"/>
    <property type="match status" value="3"/>
</dbReference>
<keyword evidence="7" id="KW-0418">Kinase</keyword>
<dbReference type="PANTHER" id="PTHR43047:SF63">
    <property type="entry name" value="HISTIDINE KINASE"/>
    <property type="match status" value="1"/>
</dbReference>
<evidence type="ECO:0000256" key="5">
    <source>
        <dbReference type="ARBA" id="ARBA00022679"/>
    </source>
</evidence>
<dbReference type="CDD" id="cd00075">
    <property type="entry name" value="HATPase"/>
    <property type="match status" value="1"/>
</dbReference>
<dbReference type="InterPro" id="IPR000014">
    <property type="entry name" value="PAS"/>
</dbReference>
<feature type="domain" description="PAS" evidence="12">
    <location>
        <begin position="399"/>
        <end position="451"/>
    </location>
</feature>
<evidence type="ECO:0000256" key="9">
    <source>
        <dbReference type="ARBA" id="ARBA00023012"/>
    </source>
</evidence>
<evidence type="ECO:0000256" key="3">
    <source>
        <dbReference type="ARBA" id="ARBA00012438"/>
    </source>
</evidence>
<dbReference type="Gene3D" id="1.10.287.130">
    <property type="match status" value="1"/>
</dbReference>
<dbReference type="SMART" id="SM00388">
    <property type="entry name" value="HisKA"/>
    <property type="match status" value="1"/>
</dbReference>
<dbReference type="PROSITE" id="PS50109">
    <property type="entry name" value="HIS_KIN"/>
    <property type="match status" value="1"/>
</dbReference>
<dbReference type="SMART" id="SM00091">
    <property type="entry name" value="PAS"/>
    <property type="match status" value="3"/>
</dbReference>
<dbReference type="SMART" id="SM00387">
    <property type="entry name" value="HATPase_c"/>
    <property type="match status" value="1"/>
</dbReference>
<keyword evidence="8" id="KW-0067">ATP-binding</keyword>
<dbReference type="CDD" id="cd00082">
    <property type="entry name" value="HisKA"/>
    <property type="match status" value="1"/>
</dbReference>
<dbReference type="Pfam" id="PF02518">
    <property type="entry name" value="HATPase_c"/>
    <property type="match status" value="1"/>
</dbReference>
<dbReference type="Pfam" id="PF13426">
    <property type="entry name" value="PAS_9"/>
    <property type="match status" value="2"/>
</dbReference>
<dbReference type="CDD" id="cd00130">
    <property type="entry name" value="PAS"/>
    <property type="match status" value="2"/>
</dbReference>
<dbReference type="PROSITE" id="PS50112">
    <property type="entry name" value="PAS"/>
    <property type="match status" value="2"/>
</dbReference>
<comment type="caution">
    <text evidence="14">The sequence shown here is derived from an EMBL/GenBank/DDBJ whole genome shotgun (WGS) entry which is preliminary data.</text>
</comment>
<evidence type="ECO:0000313" key="15">
    <source>
        <dbReference type="Proteomes" id="UP000229498"/>
    </source>
</evidence>
<dbReference type="GO" id="GO:0000155">
    <property type="term" value="F:phosphorelay sensor kinase activity"/>
    <property type="evidence" value="ECO:0007669"/>
    <property type="project" value="InterPro"/>
</dbReference>
<evidence type="ECO:0000256" key="2">
    <source>
        <dbReference type="ARBA" id="ARBA00004370"/>
    </source>
</evidence>
<feature type="domain" description="PAS" evidence="12">
    <location>
        <begin position="273"/>
        <end position="344"/>
    </location>
</feature>
<keyword evidence="4" id="KW-0597">Phosphoprotein</keyword>
<dbReference type="InterPro" id="IPR001610">
    <property type="entry name" value="PAC"/>
</dbReference>
<evidence type="ECO:0000256" key="8">
    <source>
        <dbReference type="ARBA" id="ARBA00022840"/>
    </source>
</evidence>
<feature type="domain" description="Histidine kinase" evidence="11">
    <location>
        <begin position="545"/>
        <end position="766"/>
    </location>
</feature>
<comment type="catalytic activity">
    <reaction evidence="1">
        <text>ATP + protein L-histidine = ADP + protein N-phospho-L-histidine.</text>
        <dbReference type="EC" id="2.7.13.3"/>
    </reaction>
</comment>
<dbReference type="InterPro" id="IPR036890">
    <property type="entry name" value="HATPase_C_sf"/>
</dbReference>
<dbReference type="Pfam" id="PF12860">
    <property type="entry name" value="PAS_7"/>
    <property type="match status" value="1"/>
</dbReference>
<evidence type="ECO:0000256" key="10">
    <source>
        <dbReference type="ARBA" id="ARBA00023136"/>
    </source>
</evidence>
<keyword evidence="10" id="KW-0472">Membrane</keyword>
<organism evidence="14 15">
    <name type="scientific">Minwuia thermotolerans</name>
    <dbReference type="NCBI Taxonomy" id="2056226"/>
    <lineage>
        <taxon>Bacteria</taxon>
        <taxon>Pseudomonadati</taxon>
        <taxon>Pseudomonadota</taxon>
        <taxon>Alphaproteobacteria</taxon>
        <taxon>Minwuiales</taxon>
        <taxon>Minwuiaceae</taxon>
        <taxon>Minwuia</taxon>
    </lineage>
</organism>
<keyword evidence="6" id="KW-0547">Nucleotide-binding</keyword>
<protein>
    <recommendedName>
        <fullName evidence="3">histidine kinase</fullName>
        <ecNumber evidence="3">2.7.13.3</ecNumber>
    </recommendedName>
</protein>
<evidence type="ECO:0000256" key="1">
    <source>
        <dbReference type="ARBA" id="ARBA00000085"/>
    </source>
</evidence>
<reference evidence="14 15" key="1">
    <citation type="submission" date="2017-11" db="EMBL/GenBank/DDBJ databases">
        <title>Draft genome sequence of Rhizobiales bacterium SY3-13.</title>
        <authorList>
            <person name="Sun C."/>
        </authorList>
    </citation>
    <scope>NUCLEOTIDE SEQUENCE [LARGE SCALE GENOMIC DNA]</scope>
    <source>
        <strain evidence="14 15">SY3-13</strain>
    </source>
</reference>
<evidence type="ECO:0000256" key="4">
    <source>
        <dbReference type="ARBA" id="ARBA00022553"/>
    </source>
</evidence>
<dbReference type="Pfam" id="PF00512">
    <property type="entry name" value="HisKA"/>
    <property type="match status" value="1"/>
</dbReference>
<dbReference type="InterPro" id="IPR036097">
    <property type="entry name" value="HisK_dim/P_sf"/>
</dbReference>
<dbReference type="OrthoDB" id="8477705at2"/>
<keyword evidence="9" id="KW-0902">Two-component regulatory system</keyword>
<dbReference type="GO" id="GO:0009927">
    <property type="term" value="F:histidine phosphotransfer kinase activity"/>
    <property type="evidence" value="ECO:0007669"/>
    <property type="project" value="TreeGrafter"/>
</dbReference>
<dbReference type="GO" id="GO:0005886">
    <property type="term" value="C:plasma membrane"/>
    <property type="evidence" value="ECO:0007669"/>
    <property type="project" value="TreeGrafter"/>
</dbReference>
<sequence>MVVDELSDGWDLDFFDHIGQHRPGAGSAESGIVVVGADGRVGFSNDRFREIHALPRHLMLVGLDYGAMAQNLADHVHRLGLVGDAGAFCRTCFPEADEAGEGARLFESAAMRIEAEVTSIAAGGFVLVHRVLQDREQLRRIEAIERRFADVMEAFADWYWETDADHRFVYVGNPVGEHTLLRVDEFVGLRRWEVPGAVEPPEAPFWLNHRRTLDRREAFRDFRYARRVENDAIAHFSIDGKPVFNRAGAFIGYRGVGREISHLVEMERRVAESDRRFRDIIEGSLQGVMVHVDGRIVFANPKMAEILGYENHEELLELASIHELFWPEERSRLEGYRQARLMGEPAPEEYELRAMRRDGSMIWVENRARTIEWEGRLAVQATIYDITERKKAWRDLERAEQRLAGILDIAPEAIMSVDEASRIRIFNKGAQRLFGYAEEEMLGQRVERLMPGRFRGLHEKRMAEFARSDIVSRPMNLRGEIIGLRRDGAEFPAEASISKLKLDGHWLFNVTIQDITERKRAQADLIAAREAAEAANRAKSEFLWNMSHELRTPLNAIIGFAELIGGEMFGPVGQERYVDYARDIHVSGQHLLALINEILDLSRIEAGVVELHEEAVDVAAELDGAVRMLEPRARRERKTVRVAVPRDLPRVRADARMLRQIFINLISNAVQYSEDGGEIRIGAGRTDGARMAITVADDGVGIPEEDMERIFRPFARASQVASKENQGYGLGLPLARKFCDLHRIALDIDSTVGVGTTVRLEVPSDRVL</sequence>
<dbReference type="InterPro" id="IPR003594">
    <property type="entry name" value="HATPase_dom"/>
</dbReference>
<evidence type="ECO:0000259" key="11">
    <source>
        <dbReference type="PROSITE" id="PS50109"/>
    </source>
</evidence>
<dbReference type="InterPro" id="IPR035965">
    <property type="entry name" value="PAS-like_dom_sf"/>
</dbReference>
<feature type="domain" description="PAC" evidence="13">
    <location>
        <begin position="348"/>
        <end position="398"/>
    </location>
</feature>
<evidence type="ECO:0000313" key="14">
    <source>
        <dbReference type="EMBL" id="PJK28535.1"/>
    </source>
</evidence>
<evidence type="ECO:0000256" key="7">
    <source>
        <dbReference type="ARBA" id="ARBA00022777"/>
    </source>
</evidence>
<dbReference type="PRINTS" id="PR00344">
    <property type="entry name" value="BCTRLSENSOR"/>
</dbReference>
<dbReference type="FunFam" id="3.30.565.10:FF:000006">
    <property type="entry name" value="Sensor histidine kinase WalK"/>
    <property type="match status" value="1"/>
</dbReference>
<dbReference type="Gene3D" id="3.30.565.10">
    <property type="entry name" value="Histidine kinase-like ATPase, C-terminal domain"/>
    <property type="match status" value="1"/>
</dbReference>
<dbReference type="InterPro" id="IPR000700">
    <property type="entry name" value="PAS-assoc_C"/>
</dbReference>
<dbReference type="Gene3D" id="3.30.450.20">
    <property type="entry name" value="PAS domain"/>
    <property type="match status" value="3"/>
</dbReference>
<dbReference type="SUPFAM" id="SSF55874">
    <property type="entry name" value="ATPase domain of HSP90 chaperone/DNA topoisomerase II/histidine kinase"/>
    <property type="match status" value="1"/>
</dbReference>
<dbReference type="InterPro" id="IPR004358">
    <property type="entry name" value="Sig_transdc_His_kin-like_C"/>
</dbReference>
<dbReference type="SMART" id="SM00086">
    <property type="entry name" value="PAC"/>
    <property type="match status" value="3"/>
</dbReference>
<dbReference type="FunFam" id="1.10.287.130:FF:000038">
    <property type="entry name" value="Sensory transduction histidine kinase"/>
    <property type="match status" value="1"/>
</dbReference>
<dbReference type="InterPro" id="IPR003661">
    <property type="entry name" value="HisK_dim/P_dom"/>
</dbReference>
<evidence type="ECO:0000259" key="13">
    <source>
        <dbReference type="PROSITE" id="PS50113"/>
    </source>
</evidence>
<dbReference type="AlphaFoldDB" id="A0A2M9FYJ6"/>
<dbReference type="PANTHER" id="PTHR43047">
    <property type="entry name" value="TWO-COMPONENT HISTIDINE PROTEIN KINASE"/>
    <property type="match status" value="1"/>
</dbReference>
<dbReference type="EMBL" id="PHIG01000043">
    <property type="protein sequence ID" value="PJK28535.1"/>
    <property type="molecule type" value="Genomic_DNA"/>
</dbReference>
<dbReference type="InterPro" id="IPR005467">
    <property type="entry name" value="His_kinase_dom"/>
</dbReference>
<evidence type="ECO:0000259" key="12">
    <source>
        <dbReference type="PROSITE" id="PS50112"/>
    </source>
</evidence>
<dbReference type="EC" id="2.7.13.3" evidence="3"/>
<proteinExistence type="predicted"/>
<dbReference type="SUPFAM" id="SSF47384">
    <property type="entry name" value="Homodimeric domain of signal transducing histidine kinase"/>
    <property type="match status" value="1"/>
</dbReference>
<evidence type="ECO:0000256" key="6">
    <source>
        <dbReference type="ARBA" id="ARBA00022741"/>
    </source>
</evidence>
<dbReference type="PROSITE" id="PS50113">
    <property type="entry name" value="PAC"/>
    <property type="match status" value="1"/>
</dbReference>
<dbReference type="GO" id="GO:0005524">
    <property type="term" value="F:ATP binding"/>
    <property type="evidence" value="ECO:0007669"/>
    <property type="project" value="UniProtKB-KW"/>
</dbReference>
<keyword evidence="5" id="KW-0808">Transferase</keyword>
<comment type="subcellular location">
    <subcellularLocation>
        <location evidence="2">Membrane</location>
    </subcellularLocation>
</comment>
<accession>A0A2M9FYJ6</accession>
<dbReference type="NCBIfam" id="TIGR00229">
    <property type="entry name" value="sensory_box"/>
    <property type="match status" value="2"/>
</dbReference>
<keyword evidence="15" id="KW-1185">Reference proteome</keyword>
<dbReference type="Proteomes" id="UP000229498">
    <property type="component" value="Unassembled WGS sequence"/>
</dbReference>